<reference evidence="2 3" key="1">
    <citation type="submission" date="2023-07" db="EMBL/GenBank/DDBJ databases">
        <title>Comparative genomics of wheat-associated soil bacteria to identify genetic determinants of phenazine resistance.</title>
        <authorList>
            <person name="Mouncey N."/>
        </authorList>
    </citation>
    <scope>NUCLEOTIDE SEQUENCE [LARGE SCALE GENOMIC DNA]</scope>
    <source>
        <strain evidence="2 3">B3I12</strain>
    </source>
</reference>
<organism evidence="2 3">
    <name type="scientific">Streptomyces africanus</name>
    <dbReference type="NCBI Taxonomy" id="231024"/>
    <lineage>
        <taxon>Bacteria</taxon>
        <taxon>Bacillati</taxon>
        <taxon>Actinomycetota</taxon>
        <taxon>Actinomycetes</taxon>
        <taxon>Kitasatosporales</taxon>
        <taxon>Streptomycetaceae</taxon>
        <taxon>Streptomyces</taxon>
    </lineage>
</organism>
<sequence>MSGSPAAMAAIRAMSEPWSPTGADDPEHDVVDGGRVQVREAGADLVDESDDQVDGLGAVQRAAGLAAPARSADRVVHIRFGAHEEAFH</sequence>
<evidence type="ECO:0000313" key="2">
    <source>
        <dbReference type="EMBL" id="MDQ0752755.1"/>
    </source>
</evidence>
<dbReference type="Proteomes" id="UP001232755">
    <property type="component" value="Unassembled WGS sequence"/>
</dbReference>
<gene>
    <name evidence="2" type="ORF">QF034_006986</name>
</gene>
<evidence type="ECO:0000313" key="3">
    <source>
        <dbReference type="Proteomes" id="UP001232755"/>
    </source>
</evidence>
<name>A0ABU0R0E6_9ACTN</name>
<accession>A0ABU0R0E6</accession>
<protein>
    <submittedName>
        <fullName evidence="2">Uncharacterized protein</fullName>
    </submittedName>
</protein>
<evidence type="ECO:0000256" key="1">
    <source>
        <dbReference type="SAM" id="MobiDB-lite"/>
    </source>
</evidence>
<feature type="region of interest" description="Disordered" evidence="1">
    <location>
        <begin position="1"/>
        <end position="30"/>
    </location>
</feature>
<keyword evidence="3" id="KW-1185">Reference proteome</keyword>
<comment type="caution">
    <text evidence="2">The sequence shown here is derived from an EMBL/GenBank/DDBJ whole genome shotgun (WGS) entry which is preliminary data.</text>
</comment>
<proteinExistence type="predicted"/>
<dbReference type="EMBL" id="JAUSYP010000001">
    <property type="protein sequence ID" value="MDQ0752755.1"/>
    <property type="molecule type" value="Genomic_DNA"/>
</dbReference>